<evidence type="ECO:0000256" key="4">
    <source>
        <dbReference type="ARBA" id="ARBA00038123"/>
    </source>
</evidence>
<proteinExistence type="inferred from homology"/>
<comment type="similarity">
    <text evidence="4">Belongs to the CEP135/TSGA10 family.</text>
</comment>
<keyword evidence="2" id="KW-0963">Cytoplasm</keyword>
<organism evidence="7 8">
    <name type="scientific">Aureococcus anophagefferens</name>
    <name type="common">Harmful bloom alga</name>
    <dbReference type="NCBI Taxonomy" id="44056"/>
    <lineage>
        <taxon>Eukaryota</taxon>
        <taxon>Sar</taxon>
        <taxon>Stramenopiles</taxon>
        <taxon>Ochrophyta</taxon>
        <taxon>Pelagophyceae</taxon>
        <taxon>Pelagomonadales</taxon>
        <taxon>Pelagomonadaceae</taxon>
        <taxon>Aureococcus</taxon>
    </lineage>
</organism>
<evidence type="ECO:0000256" key="3">
    <source>
        <dbReference type="ARBA" id="ARBA00023212"/>
    </source>
</evidence>
<evidence type="ECO:0000256" key="1">
    <source>
        <dbReference type="ARBA" id="ARBA00004114"/>
    </source>
</evidence>
<feature type="coiled-coil region" evidence="5">
    <location>
        <begin position="587"/>
        <end position="621"/>
    </location>
</feature>
<name>A0ABR1FJS6_AURAN</name>
<dbReference type="InterPro" id="IPR051877">
    <property type="entry name" value="Centriole_BasalBody_StrucProt"/>
</dbReference>
<feature type="region of interest" description="Disordered" evidence="6">
    <location>
        <begin position="677"/>
        <end position="716"/>
    </location>
</feature>
<evidence type="ECO:0000256" key="6">
    <source>
        <dbReference type="SAM" id="MobiDB-lite"/>
    </source>
</evidence>
<evidence type="ECO:0000313" key="7">
    <source>
        <dbReference type="EMBL" id="KAK7232192.1"/>
    </source>
</evidence>
<gene>
    <name evidence="7" type="ORF">SO694_00030046</name>
</gene>
<dbReference type="PANTHER" id="PTHR20544">
    <property type="entry name" value="CENTROSOMAL PROTEIN CEP135"/>
    <property type="match status" value="1"/>
</dbReference>
<comment type="caution">
    <text evidence="7">The sequence shown here is derived from an EMBL/GenBank/DDBJ whole genome shotgun (WGS) entry which is preliminary data.</text>
</comment>
<feature type="coiled-coil region" evidence="5">
    <location>
        <begin position="524"/>
        <end position="558"/>
    </location>
</feature>
<dbReference type="Gene3D" id="1.10.287.1490">
    <property type="match status" value="1"/>
</dbReference>
<protein>
    <submittedName>
        <fullName evidence="7">Uncharacterized protein</fullName>
    </submittedName>
</protein>
<feature type="compositionally biased region" description="Basic and acidic residues" evidence="6">
    <location>
        <begin position="444"/>
        <end position="465"/>
    </location>
</feature>
<comment type="subcellular location">
    <subcellularLocation>
        <location evidence="1">Cytoplasm</location>
        <location evidence="1">Cytoskeleton</location>
        <location evidence="1">Microtubule organizing center</location>
        <location evidence="1">Centrosome</location>
        <location evidence="1">Centriole</location>
    </subcellularLocation>
</comment>
<keyword evidence="8" id="KW-1185">Reference proteome</keyword>
<evidence type="ECO:0000256" key="5">
    <source>
        <dbReference type="SAM" id="Coils"/>
    </source>
</evidence>
<sequence>MALSKRDEIELRGELASLSYDLPLGSTSLVKALVDDLQSTTQAYSSLQAQEETLSGELSSLQGVVVPLRKENARLVRESNALHGELLRKAEQHFDADAAERDAHVSTRRALTEARYLLKKHKIPFGYDEGAAGAEVGADEDADAAALRLRVGELEARRADDEKVRDRLVFLAEEREKELARLNGLVASGATATAGSASALAENERVVAALRREVDALNAQVSERDGVVAGLRGCQDDVGALRTALAAARDEIAEARAATRDREAADGERLQKLAAARRGLARGREDGEDRAARCARARARAQRSIGPRFALAARPRARRAAAAAAAGARGRRGRGAAPAAAARFARSARPGPRAGAEQLKALVDRLEHSRAACKAETRRALEDVERARRAALEAKGDAAKAAEAANAKEGTIRRLEASLHALDSERDALEDALRAKSEASSALEQRRSELARQRDDLQARVDDDARRAKALERSLGKRDAEHASSAQRLQALGAALDDARRAASDRQELLDASQDDLRMMTKENQAVHAELASVRSQLRQATEQAASLDRDCDALRAACQRATVERDDALHVYRATCREKQAAVVGADESTRARQDLEHRLQAALDTITSLEGALTDAKRENQKRATVGGSLERELDAAARDRAVDARTVDALRAEVAKLQSDKAALHHLHAARSPTPLAHVMPGGLPYRARPSSAPRAAPTPDKAPSSRHSSPGDRIDALLAQARLAQTARATAAM</sequence>
<accession>A0ABR1FJS6</accession>
<keyword evidence="5" id="KW-0175">Coiled coil</keyword>
<dbReference type="Proteomes" id="UP001363151">
    <property type="component" value="Unassembled WGS sequence"/>
</dbReference>
<feature type="compositionally biased region" description="Low complexity" evidence="6">
    <location>
        <begin position="690"/>
        <end position="701"/>
    </location>
</feature>
<keyword evidence="3" id="KW-0206">Cytoskeleton</keyword>
<dbReference type="EMBL" id="JBBJCI010000370">
    <property type="protein sequence ID" value="KAK7232192.1"/>
    <property type="molecule type" value="Genomic_DNA"/>
</dbReference>
<evidence type="ECO:0000313" key="8">
    <source>
        <dbReference type="Proteomes" id="UP001363151"/>
    </source>
</evidence>
<evidence type="ECO:0000256" key="2">
    <source>
        <dbReference type="ARBA" id="ARBA00022490"/>
    </source>
</evidence>
<dbReference type="PANTHER" id="PTHR20544:SF0">
    <property type="entry name" value="NUCLEOPROTEIN TPR_MLP1 DOMAIN-CONTAINING PROTEIN"/>
    <property type="match status" value="1"/>
</dbReference>
<reference evidence="7 8" key="1">
    <citation type="submission" date="2024-03" db="EMBL/GenBank/DDBJ databases">
        <title>Aureococcus anophagefferens CCMP1851 and Kratosvirus quantuckense: Draft genome of a second virus-susceptible host strain in the model system.</title>
        <authorList>
            <person name="Chase E."/>
            <person name="Truchon A.R."/>
            <person name="Schepens W."/>
            <person name="Wilhelm S.W."/>
        </authorList>
    </citation>
    <scope>NUCLEOTIDE SEQUENCE [LARGE SCALE GENOMIC DNA]</scope>
    <source>
        <strain evidence="7 8">CCMP1851</strain>
    </source>
</reference>
<feature type="coiled-coil region" evidence="5">
    <location>
        <begin position="200"/>
        <end position="258"/>
    </location>
</feature>
<feature type="region of interest" description="Disordered" evidence="6">
    <location>
        <begin position="438"/>
        <end position="465"/>
    </location>
</feature>
<dbReference type="SUPFAM" id="SSF57997">
    <property type="entry name" value="Tropomyosin"/>
    <property type="match status" value="1"/>
</dbReference>